<comment type="caution">
    <text evidence="9">Lacks conserved residue(s) required for the propagation of feature annotation.</text>
</comment>
<dbReference type="PANTHER" id="PTHR19384">
    <property type="entry name" value="NITRIC OXIDE SYNTHASE-RELATED"/>
    <property type="match status" value="1"/>
</dbReference>
<evidence type="ECO:0000313" key="12">
    <source>
        <dbReference type="EMBL" id="GAA5795345.1"/>
    </source>
</evidence>
<accession>A0ABP9XKM5</accession>
<comment type="caution">
    <text evidence="12">The sequence shown here is derived from an EMBL/GenBank/DDBJ whole genome shotgun (WGS) entry which is preliminary data.</text>
</comment>
<dbReference type="Pfam" id="PF00258">
    <property type="entry name" value="Flavodoxin_1"/>
    <property type="match status" value="1"/>
</dbReference>
<dbReference type="InterPro" id="IPR017938">
    <property type="entry name" value="Riboflavin_synthase-like_b-brl"/>
</dbReference>
<evidence type="ECO:0000256" key="9">
    <source>
        <dbReference type="HAMAP-Rule" id="MF_03178"/>
    </source>
</evidence>
<dbReference type="SUPFAM" id="SSF52343">
    <property type="entry name" value="Ferredoxin reductase-like, C-terminal NADP-linked domain"/>
    <property type="match status" value="1"/>
</dbReference>
<dbReference type="Pfam" id="PF00667">
    <property type="entry name" value="FAD_binding_1"/>
    <property type="match status" value="1"/>
</dbReference>
<gene>
    <name evidence="9" type="primary">TAH18</name>
    <name evidence="12" type="ORF">HPULCUR_000701</name>
</gene>
<comment type="similarity">
    <text evidence="9">Belongs to the NADPH-dependent diflavin oxidoreductase NDOR1 family.</text>
</comment>
<dbReference type="Proteomes" id="UP001476247">
    <property type="component" value="Unassembled WGS sequence"/>
</dbReference>
<sequence>MSRSLAILYGSETGCAQDAAETLGRQARHRHFKTKVMAMDDYDKNSLIEEEFVIFVCSTTGQGAEPTNMKKFWRFLLRKNLPTDILCDLNCAVIGLGDSSYKKFNYPAKKLYKRLQQLGAHTLIERGDCDDQHYLGLDGEFIPWSQKLWETVMEKFPTDVPVIPDEVLLPASFRIEFVTDKSVKPKPQVTLEGEFDLTVKQNTRITAQDHFQNVRHVELTSDHPDFKYEPGDIAVMMPQNLVPEVEIFLDQLGWSEHADKLIEITPSNEDHVLPHHWPTTMTFKDLFVYHLDIFGVPRRSFFEMLSYFTTNQDFTEKLREFTTPQGQDDLWSYCMRPRRNIYEILFDFRPFNIPFDYILDLFPPLQPRSFSIASSLNVHPKTMELCVAVVKYKTTLRRIRRGVFTKWLCKLEQGNVVPRVRITKGTMTLPSSTDIPLIAIGPGTGIAPMRSFIEERIFTGAKENILLFGCRYRDKDYYYKDQWKEYIEQGKLKVLVAFSRDQEEKVYVQDRIREYASMIWDLIDNQQAKIVLSGSLDKMPEQVAYALKQVFMSQGGLNAEEAQEYFNFMMRTGQYQEECWS</sequence>
<feature type="binding site" evidence="9">
    <location>
        <begin position="58"/>
        <end position="61"/>
    </location>
    <ligand>
        <name>FMN</name>
        <dbReference type="ChEBI" id="CHEBI:58210"/>
    </ligand>
</feature>
<keyword evidence="4 9" id="KW-0285">Flavoprotein</keyword>
<comment type="catalytic activity">
    <reaction evidence="9">
        <text>2 oxidized [2Fe-2S]-[protein] + NADPH = 2 reduced [2Fe-2S]-[protein] + NADP(+) + H(+)</text>
        <dbReference type="Rhea" id="RHEA:67716"/>
        <dbReference type="Rhea" id="RHEA-COMP:17327"/>
        <dbReference type="Rhea" id="RHEA-COMP:17328"/>
        <dbReference type="ChEBI" id="CHEBI:15378"/>
        <dbReference type="ChEBI" id="CHEBI:33737"/>
        <dbReference type="ChEBI" id="CHEBI:33738"/>
        <dbReference type="ChEBI" id="CHEBI:57783"/>
        <dbReference type="ChEBI" id="CHEBI:58349"/>
    </reaction>
</comment>
<feature type="binding site" evidence="9">
    <location>
        <begin position="505"/>
        <end position="509"/>
    </location>
    <ligand>
        <name>NADP(+)</name>
        <dbReference type="ChEBI" id="CHEBI:58349"/>
    </ligand>
</feature>
<feature type="binding site" evidence="9">
    <location>
        <position position="131"/>
    </location>
    <ligand>
        <name>FMN</name>
        <dbReference type="ChEBI" id="CHEBI:58210"/>
    </ligand>
</feature>
<dbReference type="Gene3D" id="2.40.30.10">
    <property type="entry name" value="Translation factors"/>
    <property type="match status" value="1"/>
</dbReference>
<evidence type="ECO:0000259" key="10">
    <source>
        <dbReference type="PROSITE" id="PS50902"/>
    </source>
</evidence>
<reference evidence="12 13" key="1">
    <citation type="submission" date="2024-04" db="EMBL/GenBank/DDBJ databases">
        <title>genome sequences of Mucor flavus KT1a and Helicostylum pulchrum KT1b strains isolation_sourced from the surface of a dry-aged beef.</title>
        <authorList>
            <person name="Toyotome T."/>
            <person name="Hosono M."/>
            <person name="Torimaru M."/>
            <person name="Fukuda K."/>
            <person name="Mikami N."/>
        </authorList>
    </citation>
    <scope>NUCLEOTIDE SEQUENCE [LARGE SCALE GENOMIC DNA]</scope>
    <source>
        <strain evidence="12 13">KT1b</strain>
    </source>
</reference>
<comment type="subcellular location">
    <subcellularLocation>
        <location evidence="9">Cytoplasm</location>
    </subcellularLocation>
    <subcellularLocation>
        <location evidence="9">Mitochondrion</location>
    </subcellularLocation>
    <text evidence="9">Relocalizes to mitochondria after H(2)O(2) exposure.</text>
</comment>
<dbReference type="InterPro" id="IPR023173">
    <property type="entry name" value="NADPH_Cyt_P450_Rdtase_alpha"/>
</dbReference>
<name>A0ABP9XKM5_9FUNG</name>
<dbReference type="InterPro" id="IPR001709">
    <property type="entry name" value="Flavoprot_Pyr_Nucl_cyt_Rdtase"/>
</dbReference>
<feature type="binding site" evidence="9">
    <location>
        <begin position="499"/>
        <end position="500"/>
    </location>
    <ligand>
        <name>NADP(+)</name>
        <dbReference type="ChEBI" id="CHEBI:58349"/>
    </ligand>
</feature>
<dbReference type="PANTHER" id="PTHR19384:SF10">
    <property type="entry name" value="NADPH-DEPENDENT DIFLAVIN OXIDOREDUCTASE 1"/>
    <property type="match status" value="1"/>
</dbReference>
<evidence type="ECO:0000256" key="8">
    <source>
        <dbReference type="ARBA" id="ARBA00023002"/>
    </source>
</evidence>
<dbReference type="InterPro" id="IPR008254">
    <property type="entry name" value="Flavodoxin/NO_synth"/>
</dbReference>
<organism evidence="12 13">
    <name type="scientific">Helicostylum pulchrum</name>
    <dbReference type="NCBI Taxonomy" id="562976"/>
    <lineage>
        <taxon>Eukaryota</taxon>
        <taxon>Fungi</taxon>
        <taxon>Fungi incertae sedis</taxon>
        <taxon>Mucoromycota</taxon>
        <taxon>Mucoromycotina</taxon>
        <taxon>Mucoromycetes</taxon>
        <taxon>Mucorales</taxon>
        <taxon>Mucorineae</taxon>
        <taxon>Mucoraceae</taxon>
        <taxon>Helicostylum</taxon>
    </lineage>
</organism>
<dbReference type="PROSITE" id="PS50902">
    <property type="entry name" value="FLAVODOXIN_LIKE"/>
    <property type="match status" value="1"/>
</dbReference>
<dbReference type="PROSITE" id="PS51384">
    <property type="entry name" value="FAD_FR"/>
    <property type="match status" value="1"/>
</dbReference>
<comment type="cofactor">
    <cofactor evidence="1 9">
        <name>FMN</name>
        <dbReference type="ChEBI" id="CHEBI:58210"/>
    </cofactor>
</comment>
<dbReference type="EMBL" id="BAABUJ010000004">
    <property type="protein sequence ID" value="GAA5795345.1"/>
    <property type="molecule type" value="Genomic_DNA"/>
</dbReference>
<evidence type="ECO:0000256" key="3">
    <source>
        <dbReference type="ARBA" id="ARBA00022490"/>
    </source>
</evidence>
<dbReference type="InterPro" id="IPR001433">
    <property type="entry name" value="OxRdtase_FAD/NAD-bd"/>
</dbReference>
<dbReference type="InterPro" id="IPR017927">
    <property type="entry name" value="FAD-bd_FR_type"/>
</dbReference>
<dbReference type="HAMAP" id="MF_03178">
    <property type="entry name" value="NDOR1"/>
    <property type="match status" value="1"/>
</dbReference>
<dbReference type="InterPro" id="IPR001094">
    <property type="entry name" value="Flavdoxin-like"/>
</dbReference>
<comment type="similarity">
    <text evidence="9">In the C-terminal section; belongs to the flavoprotein pyridine nucleotide cytochrome reductase family.</text>
</comment>
<dbReference type="EC" id="1.18.1.-" evidence="9"/>
<dbReference type="InterPro" id="IPR029039">
    <property type="entry name" value="Flavoprotein-like_sf"/>
</dbReference>
<evidence type="ECO:0000313" key="13">
    <source>
        <dbReference type="Proteomes" id="UP001476247"/>
    </source>
</evidence>
<feature type="binding site" evidence="9">
    <location>
        <begin position="96"/>
        <end position="105"/>
    </location>
    <ligand>
        <name>FMN</name>
        <dbReference type="ChEBI" id="CHEBI:58210"/>
    </ligand>
</feature>
<evidence type="ECO:0000256" key="2">
    <source>
        <dbReference type="ARBA" id="ARBA00001974"/>
    </source>
</evidence>
<dbReference type="PRINTS" id="PR00371">
    <property type="entry name" value="FPNCR"/>
</dbReference>
<dbReference type="InterPro" id="IPR003097">
    <property type="entry name" value="CysJ-like_FAD-binding"/>
</dbReference>
<feature type="binding site" evidence="9">
    <location>
        <position position="580"/>
    </location>
    <ligand>
        <name>FAD</name>
        <dbReference type="ChEBI" id="CHEBI:57692"/>
    </ligand>
</feature>
<dbReference type="Gene3D" id="1.20.990.10">
    <property type="entry name" value="NADPH-cytochrome p450 Reductase, Chain A, domain 3"/>
    <property type="match status" value="1"/>
</dbReference>
<keyword evidence="13" id="KW-1185">Reference proteome</keyword>
<dbReference type="Pfam" id="PF00175">
    <property type="entry name" value="NAD_binding_1"/>
    <property type="match status" value="1"/>
</dbReference>
<feature type="binding site" evidence="9">
    <location>
        <position position="444"/>
    </location>
    <ligand>
        <name>NADP(+)</name>
        <dbReference type="ChEBI" id="CHEBI:58349"/>
    </ligand>
</feature>
<dbReference type="SUPFAM" id="SSF63380">
    <property type="entry name" value="Riboflavin synthase domain-like"/>
    <property type="match status" value="1"/>
</dbReference>
<feature type="domain" description="FAD-binding FR-type" evidence="11">
    <location>
        <begin position="192"/>
        <end position="430"/>
    </location>
</feature>
<evidence type="ECO:0000256" key="6">
    <source>
        <dbReference type="ARBA" id="ARBA00022827"/>
    </source>
</evidence>
<evidence type="ECO:0000256" key="7">
    <source>
        <dbReference type="ARBA" id="ARBA00022857"/>
    </source>
</evidence>
<feature type="binding site" evidence="9">
    <location>
        <position position="338"/>
    </location>
    <ligand>
        <name>FAD</name>
        <dbReference type="ChEBI" id="CHEBI:57692"/>
    </ligand>
</feature>
<dbReference type="Gene3D" id="3.40.50.80">
    <property type="entry name" value="Nucleotide-binding domain of ferredoxin-NADP reductase (FNR) module"/>
    <property type="match status" value="1"/>
</dbReference>
<comment type="subunit">
    <text evidence="9">Interacts with DRE2; as part of the cytosolic iron-sulfur (Fe-S) protein assembly (CIA) machinery.</text>
</comment>
<dbReference type="SUPFAM" id="SSF52218">
    <property type="entry name" value="Flavoproteins"/>
    <property type="match status" value="1"/>
</dbReference>
<keyword evidence="3 9" id="KW-0963">Cytoplasm</keyword>
<dbReference type="Gene3D" id="3.40.50.360">
    <property type="match status" value="1"/>
</dbReference>
<evidence type="ECO:0000256" key="1">
    <source>
        <dbReference type="ARBA" id="ARBA00001917"/>
    </source>
</evidence>
<evidence type="ECO:0000256" key="4">
    <source>
        <dbReference type="ARBA" id="ARBA00022630"/>
    </source>
</evidence>
<keyword evidence="9" id="KW-0496">Mitochondrion</keyword>
<keyword evidence="6 9" id="KW-0274">FAD</keyword>
<dbReference type="PRINTS" id="PR00369">
    <property type="entry name" value="FLAVODOXIN"/>
</dbReference>
<comment type="function">
    <text evidence="9">NADPH-dependent reductase which is a central component of the cytosolic iron-sulfur (Fe-S) protein assembly (CIA) machinery. Transfers electrons from NADPH via its FAD and FMN prosthetic groups to the [2Fe-2S] cluster of DRE2, another key component of the CIA machinery. In turn, this reduced cluster provides electrons for assembly of cytosolic iron-sulfur cluster proteins. Positively controls H(2)O(2)-induced cell death.</text>
</comment>
<feature type="binding site" evidence="9">
    <location>
        <begin position="368"/>
        <end position="371"/>
    </location>
    <ligand>
        <name>FAD</name>
        <dbReference type="ChEBI" id="CHEBI:57692"/>
    </ligand>
</feature>
<keyword evidence="7 9" id="KW-0521">NADP</keyword>
<proteinExistence type="inferred from homology"/>
<comment type="similarity">
    <text evidence="9">In the N-terminal section; belongs to the flavodoxin family.</text>
</comment>
<keyword evidence="8 9" id="KW-0560">Oxidoreductase</keyword>
<evidence type="ECO:0000259" key="11">
    <source>
        <dbReference type="PROSITE" id="PS51384"/>
    </source>
</evidence>
<protein>
    <recommendedName>
        <fullName evidence="9">NADPH-dependent diflavin oxidoreductase 1</fullName>
        <ecNumber evidence="9">1.18.1.-</ecNumber>
    </recommendedName>
    <alternativeName>
        <fullName evidence="9">NADPH-dependent FMN and FAD-containing oxidoreductase</fullName>
    </alternativeName>
</protein>
<comment type="cofactor">
    <cofactor evidence="2 9">
        <name>FAD</name>
        <dbReference type="ChEBI" id="CHEBI:57692"/>
    </cofactor>
</comment>
<dbReference type="InterPro" id="IPR039261">
    <property type="entry name" value="FNR_nucleotide-bd"/>
</dbReference>
<evidence type="ECO:0000256" key="5">
    <source>
        <dbReference type="ARBA" id="ARBA00022643"/>
    </source>
</evidence>
<keyword evidence="5 9" id="KW-0288">FMN</keyword>
<feature type="domain" description="Flavodoxin-like" evidence="10">
    <location>
        <begin position="5"/>
        <end position="149"/>
    </location>
</feature>
<dbReference type="InterPro" id="IPR028879">
    <property type="entry name" value="NDOR1"/>
</dbReference>